<evidence type="ECO:0008006" key="11">
    <source>
        <dbReference type="Google" id="ProtNLM"/>
    </source>
</evidence>
<dbReference type="SUPFAM" id="SSF47203">
    <property type="entry name" value="Acyl-CoA dehydrogenase C-terminal domain-like"/>
    <property type="match status" value="1"/>
</dbReference>
<gene>
    <name evidence="9" type="ORF">KAF25_008766</name>
</gene>
<organism evidence="9 10">
    <name type="scientific">Fusarium avenaceum</name>
    <dbReference type="NCBI Taxonomy" id="40199"/>
    <lineage>
        <taxon>Eukaryota</taxon>
        <taxon>Fungi</taxon>
        <taxon>Dikarya</taxon>
        <taxon>Ascomycota</taxon>
        <taxon>Pezizomycotina</taxon>
        <taxon>Sordariomycetes</taxon>
        <taxon>Hypocreomycetidae</taxon>
        <taxon>Hypocreales</taxon>
        <taxon>Nectriaceae</taxon>
        <taxon>Fusarium</taxon>
        <taxon>Fusarium tricinctum species complex</taxon>
    </lineage>
</organism>
<dbReference type="SUPFAM" id="SSF56645">
    <property type="entry name" value="Acyl-CoA dehydrogenase NM domain-like"/>
    <property type="match status" value="1"/>
</dbReference>
<proteinExistence type="inferred from homology"/>
<keyword evidence="5" id="KW-0560">Oxidoreductase</keyword>
<evidence type="ECO:0000259" key="6">
    <source>
        <dbReference type="Pfam" id="PF00441"/>
    </source>
</evidence>
<dbReference type="SUPFAM" id="SSF54637">
    <property type="entry name" value="Thioesterase/thiol ester dehydrase-isomerase"/>
    <property type="match status" value="1"/>
</dbReference>
<dbReference type="InterPro" id="IPR052741">
    <property type="entry name" value="Mitochondrial_HTD2"/>
</dbReference>
<comment type="similarity">
    <text evidence="2 5">Belongs to the acyl-CoA dehydrogenase family.</text>
</comment>
<evidence type="ECO:0000256" key="1">
    <source>
        <dbReference type="ARBA" id="ARBA00001974"/>
    </source>
</evidence>
<keyword evidence="3 5" id="KW-0285">Flavoprotein</keyword>
<evidence type="ECO:0000256" key="3">
    <source>
        <dbReference type="ARBA" id="ARBA00022630"/>
    </source>
</evidence>
<dbReference type="FunFam" id="3.10.129.10:FF:000103">
    <property type="entry name" value="WGS project CABT00000000 data, contig 2.1"/>
    <property type="match status" value="1"/>
</dbReference>
<dbReference type="InterPro" id="IPR009100">
    <property type="entry name" value="AcylCoA_DH/oxidase_NM_dom_sf"/>
</dbReference>
<feature type="domain" description="Acyl-CoA dehydrogenase/oxidase N-terminal" evidence="8">
    <location>
        <begin position="7"/>
        <end position="120"/>
    </location>
</feature>
<evidence type="ECO:0000256" key="2">
    <source>
        <dbReference type="ARBA" id="ARBA00009347"/>
    </source>
</evidence>
<evidence type="ECO:0000313" key="9">
    <source>
        <dbReference type="EMBL" id="KAG5665032.1"/>
    </source>
</evidence>
<dbReference type="GO" id="GO:0005739">
    <property type="term" value="C:mitochondrion"/>
    <property type="evidence" value="ECO:0007669"/>
    <property type="project" value="TreeGrafter"/>
</dbReference>
<comment type="caution">
    <text evidence="9">The sequence shown here is derived from an EMBL/GenBank/DDBJ whole genome shotgun (WGS) entry which is preliminary data.</text>
</comment>
<evidence type="ECO:0000256" key="5">
    <source>
        <dbReference type="RuleBase" id="RU362125"/>
    </source>
</evidence>
<dbReference type="FunFam" id="1.10.540.10:FF:000027">
    <property type="entry name" value="Putative acyl-CoA dehydrogenase"/>
    <property type="match status" value="1"/>
</dbReference>
<dbReference type="Pfam" id="PF02771">
    <property type="entry name" value="Acyl-CoA_dh_N"/>
    <property type="match status" value="1"/>
</dbReference>
<evidence type="ECO:0000259" key="8">
    <source>
        <dbReference type="Pfam" id="PF02771"/>
    </source>
</evidence>
<feature type="domain" description="Acyl-CoA dehydrogenase/oxidase C-terminal" evidence="6">
    <location>
        <begin position="236"/>
        <end position="372"/>
    </location>
</feature>
<evidence type="ECO:0000256" key="4">
    <source>
        <dbReference type="ARBA" id="ARBA00022827"/>
    </source>
</evidence>
<feature type="domain" description="Acyl-CoA oxidase/dehydrogenase middle" evidence="7">
    <location>
        <begin position="124"/>
        <end position="223"/>
    </location>
</feature>
<dbReference type="Proteomes" id="UP000782241">
    <property type="component" value="Unassembled WGS sequence"/>
</dbReference>
<dbReference type="InterPro" id="IPR009075">
    <property type="entry name" value="AcylCo_DH/oxidase_C"/>
</dbReference>
<dbReference type="Gene3D" id="1.20.140.10">
    <property type="entry name" value="Butyryl-CoA Dehydrogenase, subunit A, domain 3"/>
    <property type="match status" value="1"/>
</dbReference>
<dbReference type="InterPro" id="IPR037069">
    <property type="entry name" value="AcylCoA_DH/ox_N_sf"/>
</dbReference>
<dbReference type="GO" id="GO:0050660">
    <property type="term" value="F:flavin adenine dinucleotide binding"/>
    <property type="evidence" value="ECO:0007669"/>
    <property type="project" value="InterPro"/>
</dbReference>
<protein>
    <recommendedName>
        <fullName evidence="11">Acyl-CoA dehydrogenase</fullName>
    </recommendedName>
</protein>
<evidence type="ECO:0000313" key="10">
    <source>
        <dbReference type="Proteomes" id="UP000782241"/>
    </source>
</evidence>
<dbReference type="Gene3D" id="2.40.110.10">
    <property type="entry name" value="Butyryl-CoA Dehydrogenase, subunit A, domain 2"/>
    <property type="match status" value="1"/>
</dbReference>
<name>A0A9P7HHF0_9HYPO</name>
<keyword evidence="10" id="KW-1185">Reference proteome</keyword>
<dbReference type="Gene3D" id="3.10.129.10">
    <property type="entry name" value="Hotdog Thioesterase"/>
    <property type="match status" value="1"/>
</dbReference>
<dbReference type="EMBL" id="JAGPUO010000002">
    <property type="protein sequence ID" value="KAG5665032.1"/>
    <property type="molecule type" value="Genomic_DNA"/>
</dbReference>
<dbReference type="PANTHER" id="PTHR28152:SF2">
    <property type="entry name" value="N-TERMINAL OF MAOC-LIKE DEHYDRATASE DOMAIN-CONTAINING PROTEIN"/>
    <property type="match status" value="1"/>
</dbReference>
<dbReference type="InterPro" id="IPR046373">
    <property type="entry name" value="Acyl-CoA_Oxase/DH_mid-dom_sf"/>
</dbReference>
<dbReference type="InterPro" id="IPR029069">
    <property type="entry name" value="HotDog_dom_sf"/>
</dbReference>
<dbReference type="GO" id="GO:0019171">
    <property type="term" value="F:(3R)-hydroxyacyl-[acyl-carrier-protein] dehydratase activity"/>
    <property type="evidence" value="ECO:0007669"/>
    <property type="project" value="TreeGrafter"/>
</dbReference>
<dbReference type="InterPro" id="IPR036250">
    <property type="entry name" value="AcylCo_DH-like_C"/>
</dbReference>
<evidence type="ECO:0000259" key="7">
    <source>
        <dbReference type="Pfam" id="PF02770"/>
    </source>
</evidence>
<dbReference type="InterPro" id="IPR013786">
    <property type="entry name" value="AcylCoA_DH/ox_N"/>
</dbReference>
<comment type="cofactor">
    <cofactor evidence="1 5">
        <name>FAD</name>
        <dbReference type="ChEBI" id="CHEBI:57692"/>
    </cofactor>
</comment>
<accession>A0A9P7HHF0</accession>
<reference evidence="9" key="1">
    <citation type="submission" date="2021-04" db="EMBL/GenBank/DDBJ databases">
        <title>Draft genome of Fusarium avenaceum strain F156N33, isolated from an atmospheric sample in Virginia.</title>
        <authorList>
            <person name="Yang S."/>
            <person name="Vinatzer B.A."/>
            <person name="Coleman J."/>
        </authorList>
    </citation>
    <scope>NUCLEOTIDE SEQUENCE</scope>
    <source>
        <strain evidence="9">F156N33</strain>
    </source>
</reference>
<dbReference type="AlphaFoldDB" id="A0A9P7HHF0"/>
<dbReference type="InterPro" id="IPR006091">
    <property type="entry name" value="Acyl-CoA_Oxase/DH_mid-dom"/>
</dbReference>
<dbReference type="PANTHER" id="PTHR28152">
    <property type="entry name" value="HYDROXYACYL-THIOESTER DEHYDRATASE TYPE 2, MITOCHONDRIAL"/>
    <property type="match status" value="1"/>
</dbReference>
<dbReference type="Pfam" id="PF02770">
    <property type="entry name" value="Acyl-CoA_dh_M"/>
    <property type="match status" value="1"/>
</dbReference>
<keyword evidence="4 5" id="KW-0274">FAD</keyword>
<dbReference type="Gene3D" id="1.10.540.10">
    <property type="entry name" value="Acyl-CoA dehydrogenase/oxidase, N-terminal domain"/>
    <property type="match status" value="1"/>
</dbReference>
<dbReference type="GO" id="GO:0016627">
    <property type="term" value="F:oxidoreductase activity, acting on the CH-CH group of donors"/>
    <property type="evidence" value="ECO:0007669"/>
    <property type="project" value="InterPro"/>
</dbReference>
<dbReference type="Pfam" id="PF00441">
    <property type="entry name" value="Acyl-CoA_dh_1"/>
    <property type="match status" value="1"/>
</dbReference>
<sequence>METTSFSETQLTVREAVSQLCSNFPNTYWQERDQTETDPHDFHAALAQDGWLGIALPEALGGSGLGISEATMMMHTITESGAGMAGAQAIHANVYATQPLAKFGTKEQLEGIIPNIIKGKWRVCFGVTEPNSGLDTLRLSTTATKQSDGSYDISGQKIWITCAQVASKMILLARTAPLDPKKPSSGLSLFCIDLNRDQPGLDLRKIRKMGGKAVDANEVFFDKYNIPANTLIGEEGQGFKIILHGMNAERCLLAGEALGLGYAALKKAAEYAKDRKVFQRPIGQNQAIAHPLADAYMQLESAKLATYHAARLYDESSRDQGDSDIKVSPASVGVACNSAKYLAAEAAFTACERAVLAHGGMGTFRLGYRCSRQASTTARYSASDTVLQLLDQHKGRTTTRRQVLDANQLQKLSLTLNRPQLHRDLDVSETAPANGTPIPPGYHLVYFTPNGTEFDLGPDGTDRSFNAPAPFTRRMWAGGCVKWTKGRPLRVGEEVEERTILLAAEPKKGRDGAEMIVVTVQKEFWGTQGLSLVDERSWIFRTELPEPSQNTSVPTVLTTEPTNLQNIEPSSKGFPERQMKWSPISLFRFSALTFNAHRIHYDAAWSQGVENHPGIVVHGPLNLINMLDYWRDVHGVFGAEPSEIRYRLLSPIYSCEPYKIKALPSEQPGKVDVSIVKSDTVCVKAQISE</sequence>